<gene>
    <name evidence="5" type="ORF">DKT75_07980</name>
</gene>
<evidence type="ECO:0000256" key="2">
    <source>
        <dbReference type="ARBA" id="ARBA00022801"/>
    </source>
</evidence>
<dbReference type="GO" id="GO:0006508">
    <property type="term" value="P:proteolysis"/>
    <property type="evidence" value="ECO:0007669"/>
    <property type="project" value="InterPro"/>
</dbReference>
<feature type="domain" description="AB hydrolase-1" evidence="4">
    <location>
        <begin position="84"/>
        <end position="352"/>
    </location>
</feature>
<comment type="caution">
    <text evidence="5">The sequence shown here is derived from an EMBL/GenBank/DDBJ whole genome shotgun (WGS) entry which is preliminary data.</text>
</comment>
<dbReference type="PANTHER" id="PTHR43798:SF33">
    <property type="entry name" value="HYDROLASE, PUTATIVE (AFU_ORTHOLOGUE AFUA_2G14860)-RELATED"/>
    <property type="match status" value="1"/>
</dbReference>
<dbReference type="InterPro" id="IPR050266">
    <property type="entry name" value="AB_hydrolase_sf"/>
</dbReference>
<dbReference type="PRINTS" id="PR00793">
    <property type="entry name" value="PROAMNOPTASE"/>
</dbReference>
<evidence type="ECO:0000256" key="3">
    <source>
        <dbReference type="SAM" id="Phobius"/>
    </source>
</evidence>
<keyword evidence="2 5" id="KW-0378">Hydrolase</keyword>
<keyword evidence="3" id="KW-0472">Membrane</keyword>
<dbReference type="PANTHER" id="PTHR43798">
    <property type="entry name" value="MONOACYLGLYCEROL LIPASE"/>
    <property type="match status" value="1"/>
</dbReference>
<evidence type="ECO:0000313" key="6">
    <source>
        <dbReference type="Proteomes" id="UP000245506"/>
    </source>
</evidence>
<dbReference type="GO" id="GO:0016020">
    <property type="term" value="C:membrane"/>
    <property type="evidence" value="ECO:0007669"/>
    <property type="project" value="TreeGrafter"/>
</dbReference>
<evidence type="ECO:0000256" key="1">
    <source>
        <dbReference type="ARBA" id="ARBA00010088"/>
    </source>
</evidence>
<keyword evidence="3" id="KW-1133">Transmembrane helix</keyword>
<accession>A0A317CEZ2</accession>
<proteinExistence type="inferred from homology"/>
<reference evidence="5 6" key="1">
    <citation type="submission" date="2018-05" db="EMBL/GenBank/DDBJ databases">
        <title>Leucothrix arctica sp. nov., isolated from Arctic seawater.</title>
        <authorList>
            <person name="Choi A."/>
            <person name="Baek K."/>
        </authorList>
    </citation>
    <scope>NUCLEOTIDE SEQUENCE [LARGE SCALE GENOMIC DNA]</scope>
    <source>
        <strain evidence="5 6">IMCC9719</strain>
    </source>
</reference>
<comment type="similarity">
    <text evidence="1">Belongs to the peptidase S33 family.</text>
</comment>
<dbReference type="SUPFAM" id="SSF53474">
    <property type="entry name" value="alpha/beta-Hydrolases"/>
    <property type="match status" value="1"/>
</dbReference>
<keyword evidence="6" id="KW-1185">Reference proteome</keyword>
<organism evidence="5 6">
    <name type="scientific">Leucothrix arctica</name>
    <dbReference type="NCBI Taxonomy" id="1481894"/>
    <lineage>
        <taxon>Bacteria</taxon>
        <taxon>Pseudomonadati</taxon>
        <taxon>Pseudomonadota</taxon>
        <taxon>Gammaproteobacteria</taxon>
        <taxon>Thiotrichales</taxon>
        <taxon>Thiotrichaceae</taxon>
        <taxon>Leucothrix</taxon>
    </lineage>
</organism>
<dbReference type="AlphaFoldDB" id="A0A317CEZ2"/>
<sequence>MDMKMSNTPVKKSRFRVLRWLLMGGLTLVASVGVFAYLIVDTFTAPFVDEVGKPVENSIAEERRMVIGGVEQYVLLRGRDRTAPLLVFVHGGPGASETPFLRRYNADLENDFVVVYWDQRGAVHSYSPDLDPATFTIERMTEDLRELVDTLLVEFDQEKVLLVGHSWGTIPALEYTAQHPDKVATYISISQTTNQQESDAEGFEWALSQAKKAGDEEAIATLEALGRPPYTLQQFITQRQHVGRYGGSFKDGSSDFKLASQMIMTDEFSWLDLGAFVKGVRLSGNALWEEQKHYDAESRYTTLDAPIVMMFGRGDRVISPRLGLAYFEMLDAPSKEFIWFENSAHAPLFEEPEKFNDTVRQVARGVGLLR</sequence>
<dbReference type="Proteomes" id="UP000245506">
    <property type="component" value="Unassembled WGS sequence"/>
</dbReference>
<name>A0A317CEZ2_9GAMM</name>
<evidence type="ECO:0000259" key="4">
    <source>
        <dbReference type="Pfam" id="PF00561"/>
    </source>
</evidence>
<protein>
    <submittedName>
        <fullName evidence="5">Alpha/beta hydrolase</fullName>
    </submittedName>
</protein>
<feature type="transmembrane region" description="Helical" evidence="3">
    <location>
        <begin position="20"/>
        <end position="40"/>
    </location>
</feature>
<dbReference type="Gene3D" id="3.40.50.1820">
    <property type="entry name" value="alpha/beta hydrolase"/>
    <property type="match status" value="1"/>
</dbReference>
<dbReference type="InterPro" id="IPR002410">
    <property type="entry name" value="Peptidase_S33"/>
</dbReference>
<dbReference type="Pfam" id="PF00561">
    <property type="entry name" value="Abhydrolase_1"/>
    <property type="match status" value="1"/>
</dbReference>
<dbReference type="GO" id="GO:0008233">
    <property type="term" value="F:peptidase activity"/>
    <property type="evidence" value="ECO:0007669"/>
    <property type="project" value="InterPro"/>
</dbReference>
<dbReference type="InterPro" id="IPR000073">
    <property type="entry name" value="AB_hydrolase_1"/>
</dbReference>
<evidence type="ECO:0000313" key="5">
    <source>
        <dbReference type="EMBL" id="PWQ96967.1"/>
    </source>
</evidence>
<keyword evidence="3" id="KW-0812">Transmembrane</keyword>
<dbReference type="InterPro" id="IPR029058">
    <property type="entry name" value="AB_hydrolase_fold"/>
</dbReference>
<dbReference type="EMBL" id="QGKL01000024">
    <property type="protein sequence ID" value="PWQ96967.1"/>
    <property type="molecule type" value="Genomic_DNA"/>
</dbReference>